<name>A0AAJ0C1F2_9PEZI</name>
<dbReference type="GeneID" id="85311033"/>
<reference evidence="3" key="1">
    <citation type="submission" date="2023-06" db="EMBL/GenBank/DDBJ databases">
        <title>Genome-scale phylogeny and comparative genomics of the fungal order Sordariales.</title>
        <authorList>
            <consortium name="Lawrence Berkeley National Laboratory"/>
            <person name="Hensen N."/>
            <person name="Bonometti L."/>
            <person name="Westerberg I."/>
            <person name="Brannstrom I.O."/>
            <person name="Guillou S."/>
            <person name="Cros-Aarteil S."/>
            <person name="Calhoun S."/>
            <person name="Haridas S."/>
            <person name="Kuo A."/>
            <person name="Mondo S."/>
            <person name="Pangilinan J."/>
            <person name="Riley R."/>
            <person name="Labutti K."/>
            <person name="Andreopoulos B."/>
            <person name="Lipzen A."/>
            <person name="Chen C."/>
            <person name="Yanf M."/>
            <person name="Daum C."/>
            <person name="Ng V."/>
            <person name="Clum A."/>
            <person name="Steindorff A."/>
            <person name="Ohm R."/>
            <person name="Martin F."/>
            <person name="Silar P."/>
            <person name="Natvig D."/>
            <person name="Lalanne C."/>
            <person name="Gautier V."/>
            <person name="Ament-Velasquez S.L."/>
            <person name="Kruys A."/>
            <person name="Hutchinson M.I."/>
            <person name="Powell A.J."/>
            <person name="Barry K."/>
            <person name="Miller A.N."/>
            <person name="Grigoriev I.V."/>
            <person name="Debuchy R."/>
            <person name="Gladieux P."/>
            <person name="Thoren M.H."/>
            <person name="Johannesson H."/>
        </authorList>
    </citation>
    <scope>NUCLEOTIDE SEQUENCE</scope>
    <source>
        <strain evidence="3">8032-3</strain>
    </source>
</reference>
<keyword evidence="2" id="KW-0732">Signal</keyword>
<evidence type="ECO:0000313" key="4">
    <source>
        <dbReference type="Proteomes" id="UP001244011"/>
    </source>
</evidence>
<dbReference type="Proteomes" id="UP001244011">
    <property type="component" value="Unassembled WGS sequence"/>
</dbReference>
<sequence>MASIIIYFCRLSLLPPPLSSGSPIDDPIYERLHDGASLGEPSPPSQERNEEINGDLPPLLVHRPAESQGRRPRASGLICVVFASGNYMSQAITVENTSRRSKLHCAEPRPGTSRTGSVGPLSGIGACRSPPPLAMGAIPYAGR</sequence>
<feature type="region of interest" description="Disordered" evidence="1">
    <location>
        <begin position="25"/>
        <end position="70"/>
    </location>
</feature>
<protein>
    <submittedName>
        <fullName evidence="3">Uncharacterized protein</fullName>
    </submittedName>
</protein>
<evidence type="ECO:0000313" key="3">
    <source>
        <dbReference type="EMBL" id="KAK1767343.1"/>
    </source>
</evidence>
<gene>
    <name evidence="3" type="ORF">QBC33DRAFT_538044</name>
</gene>
<organism evidence="3 4">
    <name type="scientific">Phialemonium atrogriseum</name>
    <dbReference type="NCBI Taxonomy" id="1093897"/>
    <lineage>
        <taxon>Eukaryota</taxon>
        <taxon>Fungi</taxon>
        <taxon>Dikarya</taxon>
        <taxon>Ascomycota</taxon>
        <taxon>Pezizomycotina</taxon>
        <taxon>Sordariomycetes</taxon>
        <taxon>Sordariomycetidae</taxon>
        <taxon>Cephalothecales</taxon>
        <taxon>Cephalothecaceae</taxon>
        <taxon>Phialemonium</taxon>
    </lineage>
</organism>
<evidence type="ECO:0000256" key="1">
    <source>
        <dbReference type="SAM" id="MobiDB-lite"/>
    </source>
</evidence>
<comment type="caution">
    <text evidence="3">The sequence shown here is derived from an EMBL/GenBank/DDBJ whole genome shotgun (WGS) entry which is preliminary data.</text>
</comment>
<accession>A0AAJ0C1F2</accession>
<feature type="region of interest" description="Disordered" evidence="1">
    <location>
        <begin position="102"/>
        <end position="124"/>
    </location>
</feature>
<dbReference type="AlphaFoldDB" id="A0AAJ0C1F2"/>
<evidence type="ECO:0000256" key="2">
    <source>
        <dbReference type="SAM" id="SignalP"/>
    </source>
</evidence>
<feature type="chain" id="PRO_5042467802" evidence="2">
    <location>
        <begin position="22"/>
        <end position="143"/>
    </location>
</feature>
<dbReference type="RefSeq" id="XP_060283556.1">
    <property type="nucleotide sequence ID" value="XM_060427846.1"/>
</dbReference>
<keyword evidence="4" id="KW-1185">Reference proteome</keyword>
<dbReference type="EMBL" id="MU839008">
    <property type="protein sequence ID" value="KAK1767343.1"/>
    <property type="molecule type" value="Genomic_DNA"/>
</dbReference>
<feature type="signal peptide" evidence="2">
    <location>
        <begin position="1"/>
        <end position="21"/>
    </location>
</feature>
<proteinExistence type="predicted"/>